<dbReference type="AlphaFoldDB" id="A0A6C0LEM5"/>
<proteinExistence type="predicted"/>
<accession>A0A6C0LEM5</accession>
<protein>
    <submittedName>
        <fullName evidence="1">Uncharacterized protein</fullName>
    </submittedName>
</protein>
<sequence>MSFSSIKTSTSSATTTRNKVITASASASATSNISQLDADQKAEQIAIENSLIAANTQASLINTSYLNETVPTLTYYLNVDDFVKSMVEVPTTLPPTTTNIQSALYVYGRAPLYKSGDSTSIGICSASFMCSKNNEDIYTDITNYISLGNGLVVSWLTPSRPANLEFDSIVNSMVTECIVTANTNIGKNPFYGKIFNLVVSSSKNQITFTFTSYNN</sequence>
<dbReference type="EMBL" id="MN740471">
    <property type="protein sequence ID" value="QHU28161.1"/>
    <property type="molecule type" value="Genomic_DNA"/>
</dbReference>
<name>A0A6C0LEM5_9ZZZZ</name>
<evidence type="ECO:0000313" key="1">
    <source>
        <dbReference type="EMBL" id="QHU28161.1"/>
    </source>
</evidence>
<organism evidence="1">
    <name type="scientific">viral metagenome</name>
    <dbReference type="NCBI Taxonomy" id="1070528"/>
    <lineage>
        <taxon>unclassified sequences</taxon>
        <taxon>metagenomes</taxon>
        <taxon>organismal metagenomes</taxon>
    </lineage>
</organism>
<reference evidence="1" key="1">
    <citation type="journal article" date="2020" name="Nature">
        <title>Giant virus diversity and host interactions through global metagenomics.</title>
        <authorList>
            <person name="Schulz F."/>
            <person name="Roux S."/>
            <person name="Paez-Espino D."/>
            <person name="Jungbluth S."/>
            <person name="Walsh D.A."/>
            <person name="Denef V.J."/>
            <person name="McMahon K.D."/>
            <person name="Konstantinidis K.T."/>
            <person name="Eloe-Fadrosh E.A."/>
            <person name="Kyrpides N.C."/>
            <person name="Woyke T."/>
        </authorList>
    </citation>
    <scope>NUCLEOTIDE SEQUENCE</scope>
    <source>
        <strain evidence="1">GVMAG-M-3300027770-73</strain>
    </source>
</reference>